<dbReference type="InterPro" id="IPR050315">
    <property type="entry name" value="FAD-oxidoreductase_2"/>
</dbReference>
<dbReference type="InterPro" id="IPR003953">
    <property type="entry name" value="FAD-dep_OxRdtase_2_FAD-bd"/>
</dbReference>
<evidence type="ECO:0000256" key="1">
    <source>
        <dbReference type="ARBA" id="ARBA00001974"/>
    </source>
</evidence>
<dbReference type="PANTHER" id="PTHR43400:SF10">
    <property type="entry name" value="3-OXOSTEROID 1-DEHYDROGENASE"/>
    <property type="match status" value="1"/>
</dbReference>
<dbReference type="EMBL" id="UINC01091915">
    <property type="protein sequence ID" value="SVC45057.1"/>
    <property type="molecule type" value="Genomic_DNA"/>
</dbReference>
<accession>A0A382MBH6</accession>
<dbReference type="GO" id="GO:0008202">
    <property type="term" value="P:steroid metabolic process"/>
    <property type="evidence" value="ECO:0007669"/>
    <property type="project" value="UniProtKB-ARBA"/>
</dbReference>
<dbReference type="AlphaFoldDB" id="A0A382MBH6"/>
<keyword evidence="4" id="KW-0560">Oxidoreductase</keyword>
<reference evidence="6" key="1">
    <citation type="submission" date="2018-05" db="EMBL/GenBank/DDBJ databases">
        <authorList>
            <person name="Lanie J.A."/>
            <person name="Ng W.-L."/>
            <person name="Kazmierczak K.M."/>
            <person name="Andrzejewski T.M."/>
            <person name="Davidsen T.M."/>
            <person name="Wayne K.J."/>
            <person name="Tettelin H."/>
            <person name="Glass J.I."/>
            <person name="Rusch D."/>
            <person name="Podicherti R."/>
            <person name="Tsui H.-C.T."/>
            <person name="Winkler M.E."/>
        </authorList>
    </citation>
    <scope>NUCLEOTIDE SEQUENCE</scope>
</reference>
<dbReference type="Gene3D" id="3.50.50.60">
    <property type="entry name" value="FAD/NAD(P)-binding domain"/>
    <property type="match status" value="1"/>
</dbReference>
<evidence type="ECO:0000256" key="3">
    <source>
        <dbReference type="ARBA" id="ARBA00022827"/>
    </source>
</evidence>
<comment type="cofactor">
    <cofactor evidence="1">
        <name>FAD</name>
        <dbReference type="ChEBI" id="CHEBI:57692"/>
    </cofactor>
</comment>
<evidence type="ECO:0000313" key="6">
    <source>
        <dbReference type="EMBL" id="SVC45057.1"/>
    </source>
</evidence>
<proteinExistence type="predicted"/>
<keyword evidence="3" id="KW-0274">FAD</keyword>
<dbReference type="InterPro" id="IPR036188">
    <property type="entry name" value="FAD/NAD-bd_sf"/>
</dbReference>
<dbReference type="InterPro" id="IPR027477">
    <property type="entry name" value="Succ_DH/fumarate_Rdtase_cat_sf"/>
</dbReference>
<organism evidence="6">
    <name type="scientific">marine metagenome</name>
    <dbReference type="NCBI Taxonomy" id="408172"/>
    <lineage>
        <taxon>unclassified sequences</taxon>
        <taxon>metagenomes</taxon>
        <taxon>ecological metagenomes</taxon>
    </lineage>
</organism>
<evidence type="ECO:0000256" key="4">
    <source>
        <dbReference type="ARBA" id="ARBA00023002"/>
    </source>
</evidence>
<dbReference type="GO" id="GO:0016491">
    <property type="term" value="F:oxidoreductase activity"/>
    <property type="evidence" value="ECO:0007669"/>
    <property type="project" value="UniProtKB-KW"/>
</dbReference>
<name>A0A382MBH6_9ZZZZ</name>
<feature type="non-terminal residue" evidence="6">
    <location>
        <position position="387"/>
    </location>
</feature>
<dbReference type="SUPFAM" id="SSF56425">
    <property type="entry name" value="Succinate dehydrogenase/fumarate reductase flavoprotein, catalytic domain"/>
    <property type="match status" value="1"/>
</dbReference>
<evidence type="ECO:0000256" key="2">
    <source>
        <dbReference type="ARBA" id="ARBA00022630"/>
    </source>
</evidence>
<dbReference type="Gene3D" id="3.90.700.10">
    <property type="entry name" value="Succinate dehydrogenase/fumarate reductase flavoprotein, catalytic domain"/>
    <property type="match status" value="1"/>
</dbReference>
<protein>
    <recommendedName>
        <fullName evidence="5">FAD-dependent oxidoreductase 2 FAD-binding domain-containing protein</fullName>
    </recommendedName>
</protein>
<gene>
    <name evidence="6" type="ORF">METZ01_LOCUS297911</name>
</gene>
<dbReference type="PANTHER" id="PTHR43400">
    <property type="entry name" value="FUMARATE REDUCTASE"/>
    <property type="match status" value="1"/>
</dbReference>
<evidence type="ECO:0000259" key="5">
    <source>
        <dbReference type="Pfam" id="PF00890"/>
    </source>
</evidence>
<dbReference type="Pfam" id="PF00890">
    <property type="entry name" value="FAD_binding_2"/>
    <property type="match status" value="1"/>
</dbReference>
<feature type="domain" description="FAD-dependent oxidoreductase 2 FAD-binding" evidence="5">
    <location>
        <begin position="18"/>
        <end position="326"/>
    </location>
</feature>
<sequence>WENSIPRFHYTDRGALGVVLVLFRTALGLPNITFRWNESVENLVVSGDRVTGVVTRNLRTGETEVLSATHIVLATGGFEGNLERVRANWSPDLPEPGRLLIGSSIHATGSGHNLAVQAGAALTKMNRHYIYSNGIVDPRDPAGTLSITGGNEDSLWVNAQGRRFTNETGRDKRILVDLLEQNPATYWAVFDELARDTFAMRGREWVNNPMDGHPVLDNPDITHKAPTLETLASMAGIPGEALRTSIQRFNELVENGVDGDFGRFSSQADAPPKIQQPPFYALQFFPMTRKSMGGIAIDTEGRALNEAGEVVSGLYAVGEANGSAGINGKHGMDGMFLGPSVITGRVAGGTIAEARAELEEQLPISVSLLDEDLLPVEENWEGNFAPE</sequence>
<keyword evidence="2" id="KW-0285">Flavoprotein</keyword>
<feature type="non-terminal residue" evidence="6">
    <location>
        <position position="1"/>
    </location>
</feature>
<dbReference type="SUPFAM" id="SSF51905">
    <property type="entry name" value="FAD/NAD(P)-binding domain"/>
    <property type="match status" value="1"/>
</dbReference>